<sequence length="226" mass="25287">MLATLNNAWKRSASGVLAASTKATAFRPAASSTIAMVARRHQSSSSSSPSSSDMMPLNFASMVTSGERPIQASSMDRIDLAHGSFFALHRPLLGFTNMSMEVAAQQGHAGKFSNESELLDAVEDMTNYFSTLRPYHPPSTLSTYNHMDSEKIVQDFFRQIENNAMIMSTIDGQGPTTPIQNIMDELDNTNVMHMTSVLRKRRIKMRKHKYKKLRKRTRALRKKLGK</sequence>
<dbReference type="InterPro" id="IPR013177">
    <property type="entry name" value="Ribosomal_mS38_C"/>
</dbReference>
<evidence type="ECO:0000256" key="4">
    <source>
        <dbReference type="ARBA" id="ARBA00035682"/>
    </source>
</evidence>
<proteinExistence type="inferred from homology"/>
<protein>
    <recommendedName>
        <fullName evidence="4">Small ribosomal subunit protein mS38</fullName>
    </recommendedName>
</protein>
<reference evidence="6" key="1">
    <citation type="journal article" date="2020" name="Fungal Divers.">
        <title>Resolving the Mortierellaceae phylogeny through synthesis of multi-gene phylogenetics and phylogenomics.</title>
        <authorList>
            <person name="Vandepol N."/>
            <person name="Liber J."/>
            <person name="Desiro A."/>
            <person name="Na H."/>
            <person name="Kennedy M."/>
            <person name="Barry K."/>
            <person name="Grigoriev I.V."/>
            <person name="Miller A.N."/>
            <person name="O'Donnell K."/>
            <person name="Stajich J.E."/>
            <person name="Bonito G."/>
        </authorList>
    </citation>
    <scope>NUCLEOTIDE SEQUENCE</scope>
    <source>
        <strain evidence="6">NVP60</strain>
    </source>
</reference>
<evidence type="ECO:0000313" key="6">
    <source>
        <dbReference type="EMBL" id="KAG0313061.1"/>
    </source>
</evidence>
<dbReference type="Proteomes" id="UP000823405">
    <property type="component" value="Unassembled WGS sequence"/>
</dbReference>
<evidence type="ECO:0000256" key="3">
    <source>
        <dbReference type="ARBA" id="ARBA00035647"/>
    </source>
</evidence>
<dbReference type="EMBL" id="JAAAIN010000552">
    <property type="protein sequence ID" value="KAG0313061.1"/>
    <property type="molecule type" value="Genomic_DNA"/>
</dbReference>
<evidence type="ECO:0000259" key="5">
    <source>
        <dbReference type="SMART" id="SM01155"/>
    </source>
</evidence>
<name>A0A9P6R853_9FUNG</name>
<gene>
    <name evidence="6" type="ORF">BGZ97_010573</name>
</gene>
<accession>A0A9P6R853</accession>
<dbReference type="Pfam" id="PF08213">
    <property type="entry name" value="COX24_C"/>
    <property type="match status" value="1"/>
</dbReference>
<evidence type="ECO:0000313" key="7">
    <source>
        <dbReference type="Proteomes" id="UP000823405"/>
    </source>
</evidence>
<dbReference type="GO" id="GO:0005739">
    <property type="term" value="C:mitochondrion"/>
    <property type="evidence" value="ECO:0007669"/>
    <property type="project" value="UniProtKB-SubCell"/>
</dbReference>
<dbReference type="PANTHER" id="PTHR32035:SF3">
    <property type="entry name" value="SMALL RIBOSOMAL SUBUNIT PROTEIN MS38"/>
    <property type="match status" value="1"/>
</dbReference>
<comment type="similarity">
    <text evidence="3">Belongs to the mitochondrion-specific ribosomal protein mS38 family.</text>
</comment>
<comment type="caution">
    <text evidence="6">The sequence shown here is derived from an EMBL/GenBank/DDBJ whole genome shotgun (WGS) entry which is preliminary data.</text>
</comment>
<dbReference type="CDD" id="cd23699">
    <property type="entry name" value="At5g63150_CTD"/>
    <property type="match status" value="1"/>
</dbReference>
<dbReference type="PANTHER" id="PTHR32035">
    <property type="entry name" value="AURORA KINASE A-INTERACTING PROTEIN"/>
    <property type="match status" value="1"/>
</dbReference>
<keyword evidence="7" id="KW-1185">Reference proteome</keyword>
<dbReference type="SMART" id="SM01155">
    <property type="entry name" value="DUF1713"/>
    <property type="match status" value="1"/>
</dbReference>
<organism evidence="6 7">
    <name type="scientific">Linnemannia gamsii</name>
    <dbReference type="NCBI Taxonomy" id="64522"/>
    <lineage>
        <taxon>Eukaryota</taxon>
        <taxon>Fungi</taxon>
        <taxon>Fungi incertae sedis</taxon>
        <taxon>Mucoromycota</taxon>
        <taxon>Mortierellomycotina</taxon>
        <taxon>Mortierellomycetes</taxon>
        <taxon>Mortierellales</taxon>
        <taxon>Mortierellaceae</taxon>
        <taxon>Linnemannia</taxon>
    </lineage>
</organism>
<dbReference type="OrthoDB" id="2429891at2759"/>
<keyword evidence="2" id="KW-0496">Mitochondrion</keyword>
<comment type="subcellular location">
    <subcellularLocation>
        <location evidence="1">Mitochondrion</location>
    </subcellularLocation>
</comment>
<evidence type="ECO:0000256" key="2">
    <source>
        <dbReference type="ARBA" id="ARBA00023128"/>
    </source>
</evidence>
<evidence type="ECO:0000256" key="1">
    <source>
        <dbReference type="ARBA" id="ARBA00004173"/>
    </source>
</evidence>
<dbReference type="AlphaFoldDB" id="A0A9P6R853"/>
<feature type="domain" description="Ribosomal protein mS38 C-terminal" evidence="5">
    <location>
        <begin position="193"/>
        <end position="226"/>
    </location>
</feature>